<organism evidence="8 9">
    <name type="scientific">Labilithrix luteola</name>
    <dbReference type="NCBI Taxonomy" id="1391654"/>
    <lineage>
        <taxon>Bacteria</taxon>
        <taxon>Pseudomonadati</taxon>
        <taxon>Myxococcota</taxon>
        <taxon>Polyangia</taxon>
        <taxon>Polyangiales</taxon>
        <taxon>Labilitrichaceae</taxon>
        <taxon>Labilithrix</taxon>
    </lineage>
</organism>
<keyword evidence="5" id="KW-1133">Transmembrane helix</keyword>
<evidence type="ECO:0000256" key="7">
    <source>
        <dbReference type="RuleBase" id="RU003879"/>
    </source>
</evidence>
<accession>A0A0K1QF82</accession>
<evidence type="ECO:0000256" key="5">
    <source>
        <dbReference type="ARBA" id="ARBA00022989"/>
    </source>
</evidence>
<dbReference type="GO" id="GO:0015031">
    <property type="term" value="P:protein transport"/>
    <property type="evidence" value="ECO:0007669"/>
    <property type="project" value="UniProtKB-KW"/>
</dbReference>
<keyword evidence="7" id="KW-0653">Protein transport</keyword>
<evidence type="ECO:0000256" key="1">
    <source>
        <dbReference type="ARBA" id="ARBA00004162"/>
    </source>
</evidence>
<protein>
    <submittedName>
        <fullName evidence="8">TolR protein</fullName>
    </submittedName>
</protein>
<proteinExistence type="inferred from homology"/>
<name>A0A0K1QF82_9BACT</name>
<dbReference type="GO" id="GO:0022857">
    <property type="term" value="F:transmembrane transporter activity"/>
    <property type="evidence" value="ECO:0007669"/>
    <property type="project" value="InterPro"/>
</dbReference>
<comment type="subcellular location">
    <subcellularLocation>
        <location evidence="1">Cell membrane</location>
        <topology evidence="1">Single-pass membrane protein</topology>
    </subcellularLocation>
    <subcellularLocation>
        <location evidence="7">Cell membrane</location>
        <topology evidence="7">Single-pass type II membrane protein</topology>
    </subcellularLocation>
</comment>
<evidence type="ECO:0000313" key="8">
    <source>
        <dbReference type="EMBL" id="AKV04095.1"/>
    </source>
</evidence>
<dbReference type="AlphaFoldDB" id="A0A0K1QF82"/>
<comment type="similarity">
    <text evidence="2 7">Belongs to the ExbD/TolR family.</text>
</comment>
<dbReference type="Proteomes" id="UP000064967">
    <property type="component" value="Chromosome"/>
</dbReference>
<keyword evidence="3" id="KW-1003">Cell membrane</keyword>
<evidence type="ECO:0000313" key="9">
    <source>
        <dbReference type="Proteomes" id="UP000064967"/>
    </source>
</evidence>
<evidence type="ECO:0000256" key="2">
    <source>
        <dbReference type="ARBA" id="ARBA00005811"/>
    </source>
</evidence>
<reference evidence="8 9" key="1">
    <citation type="submission" date="2015-08" db="EMBL/GenBank/DDBJ databases">
        <authorList>
            <person name="Babu N.S."/>
            <person name="Beckwith C.J."/>
            <person name="Beseler K.G."/>
            <person name="Brison A."/>
            <person name="Carone J.V."/>
            <person name="Caskin T.P."/>
            <person name="Diamond M."/>
            <person name="Durham M.E."/>
            <person name="Foxe J.M."/>
            <person name="Go M."/>
            <person name="Henderson B.A."/>
            <person name="Jones I.B."/>
            <person name="McGettigan J.A."/>
            <person name="Micheletti S.J."/>
            <person name="Nasrallah M.E."/>
            <person name="Ortiz D."/>
            <person name="Piller C.R."/>
            <person name="Privatt S.R."/>
            <person name="Schneider S.L."/>
            <person name="Sharp S."/>
            <person name="Smith T.C."/>
            <person name="Stanton J.D."/>
            <person name="Ullery H.E."/>
            <person name="Wilson R.J."/>
            <person name="Serrano M.G."/>
            <person name="Buck G."/>
            <person name="Lee V."/>
            <person name="Wang Y."/>
            <person name="Carvalho R."/>
            <person name="Voegtly L."/>
            <person name="Shi R."/>
            <person name="Duckworth R."/>
            <person name="Johnson A."/>
            <person name="Loviza R."/>
            <person name="Walstead R."/>
            <person name="Shah Z."/>
            <person name="Kiflezghi M."/>
            <person name="Wade K."/>
            <person name="Ball S.L."/>
            <person name="Bradley K.W."/>
            <person name="Asai D.J."/>
            <person name="Bowman C.A."/>
            <person name="Russell D.A."/>
            <person name="Pope W.H."/>
            <person name="Jacobs-Sera D."/>
            <person name="Hendrix R.W."/>
            <person name="Hatfull G.F."/>
        </authorList>
    </citation>
    <scope>NUCLEOTIDE SEQUENCE [LARGE SCALE GENOMIC DNA]</scope>
    <source>
        <strain evidence="8 9">DSM 27648</strain>
    </source>
</reference>
<dbReference type="STRING" id="1391654.AKJ09_10758"/>
<dbReference type="EMBL" id="CP012333">
    <property type="protein sequence ID" value="AKV04095.1"/>
    <property type="molecule type" value="Genomic_DNA"/>
</dbReference>
<keyword evidence="9" id="KW-1185">Reference proteome</keyword>
<sequence length="163" mass="17792">MVPMIDLLMVTISFLLITAVWVQYPRMEANAQVPGPSNAPPCEGAECKPDAKLHIDTSDPSKFVLVWKEGRTVVRTAEVARESAKAGKASFPTLASRVESEWRTAGMHRDASDRKLDQAVVHASNDMPYAELIAVMDAVAKPKRTLTGLPKPISAFEITFAVD</sequence>
<evidence type="ECO:0000256" key="6">
    <source>
        <dbReference type="ARBA" id="ARBA00023136"/>
    </source>
</evidence>
<keyword evidence="4 7" id="KW-0812">Transmembrane</keyword>
<dbReference type="Pfam" id="PF02472">
    <property type="entry name" value="ExbD"/>
    <property type="match status" value="1"/>
</dbReference>
<evidence type="ECO:0000256" key="3">
    <source>
        <dbReference type="ARBA" id="ARBA00022475"/>
    </source>
</evidence>
<dbReference type="KEGG" id="llu:AKJ09_10758"/>
<dbReference type="InterPro" id="IPR003400">
    <property type="entry name" value="ExbD"/>
</dbReference>
<keyword evidence="6" id="KW-0472">Membrane</keyword>
<evidence type="ECO:0000256" key="4">
    <source>
        <dbReference type="ARBA" id="ARBA00022692"/>
    </source>
</evidence>
<keyword evidence="7" id="KW-0813">Transport</keyword>
<dbReference type="GO" id="GO:0005886">
    <property type="term" value="C:plasma membrane"/>
    <property type="evidence" value="ECO:0007669"/>
    <property type="project" value="UniProtKB-SubCell"/>
</dbReference>
<gene>
    <name evidence="8" type="ORF">AKJ09_10758</name>
</gene>